<sequence length="78" mass="8265">MRFSLLSIVAAACVSLTAAETFLQIGQACASIGDPSWESNCNADDTRSCISKCDGRCQSGDSGRWMATPKGDCDCYCN</sequence>
<reference evidence="3" key="1">
    <citation type="journal article" date="2013" name="New Phytol.">
        <title>Comparative genomic and transcriptomic analyses reveal the hemibiotrophic stage shift of Colletotrichum fungi.</title>
        <authorList>
            <person name="Gan P."/>
            <person name="Ikeda K."/>
            <person name="Irieda H."/>
            <person name="Narusaka M."/>
            <person name="O'Connell R.J."/>
            <person name="Narusaka Y."/>
            <person name="Takano Y."/>
            <person name="Kubo Y."/>
            <person name="Shirasu K."/>
        </authorList>
    </citation>
    <scope>NUCLEOTIDE SEQUENCE [LARGE SCALE GENOMIC DNA]</scope>
    <source>
        <strain evidence="3">104-T / ATCC 96160 / CBS 514.97 / LARS 414 / MAFF 240422</strain>
    </source>
</reference>
<gene>
    <name evidence="2" type="ORF">Cob_v002575</name>
</gene>
<proteinExistence type="predicted"/>
<keyword evidence="1" id="KW-0732">Signal</keyword>
<comment type="caution">
    <text evidence="2">The sequence shown here is derived from an EMBL/GenBank/DDBJ whole genome shotgun (WGS) entry which is preliminary data.</text>
</comment>
<evidence type="ECO:0000313" key="3">
    <source>
        <dbReference type="Proteomes" id="UP000014480"/>
    </source>
</evidence>
<dbReference type="Proteomes" id="UP000014480">
    <property type="component" value="Unassembled WGS sequence"/>
</dbReference>
<dbReference type="AlphaFoldDB" id="A0A484G4X7"/>
<dbReference type="OrthoDB" id="4810634at2759"/>
<feature type="signal peptide" evidence="1">
    <location>
        <begin position="1"/>
        <end position="19"/>
    </location>
</feature>
<evidence type="ECO:0000313" key="2">
    <source>
        <dbReference type="EMBL" id="TDZ24637.1"/>
    </source>
</evidence>
<accession>A0A484G4X7</accession>
<organism evidence="2 3">
    <name type="scientific">Colletotrichum orbiculare (strain 104-T / ATCC 96160 / CBS 514.97 / LARS 414 / MAFF 240422)</name>
    <name type="common">Cucumber anthracnose fungus</name>
    <name type="synonym">Colletotrichum lagenarium</name>
    <dbReference type="NCBI Taxonomy" id="1213857"/>
    <lineage>
        <taxon>Eukaryota</taxon>
        <taxon>Fungi</taxon>
        <taxon>Dikarya</taxon>
        <taxon>Ascomycota</taxon>
        <taxon>Pezizomycotina</taxon>
        <taxon>Sordariomycetes</taxon>
        <taxon>Hypocreomycetidae</taxon>
        <taxon>Glomerellales</taxon>
        <taxon>Glomerellaceae</taxon>
        <taxon>Colletotrichum</taxon>
        <taxon>Colletotrichum orbiculare species complex</taxon>
    </lineage>
</organism>
<dbReference type="EMBL" id="AMCV02000004">
    <property type="protein sequence ID" value="TDZ24637.1"/>
    <property type="molecule type" value="Genomic_DNA"/>
</dbReference>
<feature type="chain" id="PRO_5019767505" evidence="1">
    <location>
        <begin position="20"/>
        <end position="78"/>
    </location>
</feature>
<reference evidence="3" key="2">
    <citation type="journal article" date="2019" name="Mol. Plant Microbe Interact.">
        <title>Genome sequence resources for four phytopathogenic fungi from the Colletotrichum orbiculare species complex.</title>
        <authorList>
            <person name="Gan P."/>
            <person name="Tsushima A."/>
            <person name="Narusaka M."/>
            <person name="Narusaka Y."/>
            <person name="Takano Y."/>
            <person name="Kubo Y."/>
            <person name="Shirasu K."/>
        </authorList>
    </citation>
    <scope>GENOME REANNOTATION</scope>
    <source>
        <strain evidence="3">104-T / ATCC 96160 / CBS 514.97 / LARS 414 / MAFF 240422</strain>
    </source>
</reference>
<protein>
    <submittedName>
        <fullName evidence="2">Uncharacterized protein</fullName>
    </submittedName>
</protein>
<evidence type="ECO:0000256" key="1">
    <source>
        <dbReference type="SAM" id="SignalP"/>
    </source>
</evidence>
<keyword evidence="3" id="KW-1185">Reference proteome</keyword>
<name>A0A484G4X7_COLOR</name>